<reference evidence="3" key="1">
    <citation type="submission" date="2007-07" db="EMBL/GenBank/DDBJ databases">
        <title>PCAP assembly of the Caenorhabditis remanei genome.</title>
        <authorList>
            <consortium name="The Caenorhabditis remanei Sequencing Consortium"/>
            <person name="Wilson R.K."/>
        </authorList>
    </citation>
    <scope>NUCLEOTIDE SEQUENCE [LARGE SCALE GENOMIC DNA]</scope>
    <source>
        <strain evidence="3">PB4641</strain>
    </source>
</reference>
<sequence>MVAEIIISMDMITCFKSCVRQQNYKPFFDKYRSYLYQSLDYLNSVYFENADTIFIAQNWRYILRYLETFDSRYPGSFVKGQYGLPSSGIYEDMKTAILEMNWDPFFLKYIRTIDFIIEEARKQQIIHIYIAHDDCCNPNFESRSMLPNFVSTSTTSTGILGTSPPRLYDNSKRGHPYEVKNSGEMLVPNIFTISNFQNISSLRGRYLPPDVSNHYQNHHVSSFVKNDSINERGAFHSPSRESTDRIRQHSRTESQSKPKTTTDGQILSFSSLSEPCCDCNKQQSNHCKQTTELSLCQTGASGYSSNCRAFYSTKPAFTPCTCSECHSKSMLSTNYNDCESITRKVGNTPYSDNSRDKESKLISSSDCSSTRKEAHRLEHNEISPINQAYYTMASETTPRVGYKNPVSLKKDYLNNDHRSTQNQSEFDVIQEKNSMAEEQKTTTQGLETIGSIENVTVPEHIEHLNSVSRNSKNEQFSPAGLLCIPESLIRLHSETGGTDDHSKQITKDSTPQIAFEGAELIKLPLEQSEMVLENSEESPKPVLDSLSHNDGFTMITGAYSSNGFPNEPAYEEHNLSHFEHSDSLPKEEQLLPNQDSEHFHDKLFDSLRRHSLTEKQICELSLLFTGNGIFLISADHLYDNDFFSYKMEIQNASEIERGNEIWEATGSTENDTSHILGDASFHAELEDDNSSFIKYFEEIQSKQREELEEKRSERSKKQQNLEDEVRELREESKKRFQILMNCIALRRHFEEQEDNWKIWIQNCRNHIVSLHRFFSIFEQDYGTILRNSKKLDSDDLKDLQSEKLRVSSFVFKTFYELEEDFEQLKELEHHCQEVIFLRILQKCVADVANKLLEIIELLVQQEIDRDIFMRLEESIANLMSADLIYSTKKLRELCKTEERSENFQNVQFPKLKSHVHVEEVF</sequence>
<feature type="region of interest" description="Disordered" evidence="2">
    <location>
        <begin position="231"/>
        <end position="264"/>
    </location>
</feature>
<dbReference type="Proteomes" id="UP000008281">
    <property type="component" value="Unassembled WGS sequence"/>
</dbReference>
<gene>
    <name evidence="3" type="ORF">CRE_05809</name>
</gene>
<dbReference type="eggNOG" id="ENOG502RA8G">
    <property type="taxonomic scope" value="Eukaryota"/>
</dbReference>
<feature type="compositionally biased region" description="Basic and acidic residues" evidence="2">
    <location>
        <begin position="231"/>
        <end position="256"/>
    </location>
</feature>
<protein>
    <submittedName>
        <fullName evidence="3">Uncharacterized protein</fullName>
    </submittedName>
</protein>
<dbReference type="OrthoDB" id="5860895at2759"/>
<evidence type="ECO:0000256" key="1">
    <source>
        <dbReference type="SAM" id="Coils"/>
    </source>
</evidence>
<name>E3M081_CAERE</name>
<organism evidence="4">
    <name type="scientific">Caenorhabditis remanei</name>
    <name type="common">Caenorhabditis vulgaris</name>
    <dbReference type="NCBI Taxonomy" id="31234"/>
    <lineage>
        <taxon>Eukaryota</taxon>
        <taxon>Metazoa</taxon>
        <taxon>Ecdysozoa</taxon>
        <taxon>Nematoda</taxon>
        <taxon>Chromadorea</taxon>
        <taxon>Rhabditida</taxon>
        <taxon>Rhabditina</taxon>
        <taxon>Rhabditomorpha</taxon>
        <taxon>Rhabditoidea</taxon>
        <taxon>Rhabditidae</taxon>
        <taxon>Peloderinae</taxon>
        <taxon>Caenorhabditis</taxon>
    </lineage>
</organism>
<keyword evidence="1" id="KW-0175">Coiled coil</keyword>
<evidence type="ECO:0000313" key="3">
    <source>
        <dbReference type="EMBL" id="EFO87818.1"/>
    </source>
</evidence>
<dbReference type="AlphaFoldDB" id="E3M081"/>
<evidence type="ECO:0000313" key="4">
    <source>
        <dbReference type="Proteomes" id="UP000008281"/>
    </source>
</evidence>
<dbReference type="InParanoid" id="E3M081"/>
<feature type="coiled-coil region" evidence="1">
    <location>
        <begin position="700"/>
        <end position="734"/>
    </location>
</feature>
<dbReference type="OMA" id="VRVEHEN"/>
<dbReference type="EMBL" id="DS268420">
    <property type="protein sequence ID" value="EFO87818.1"/>
    <property type="molecule type" value="Genomic_DNA"/>
</dbReference>
<evidence type="ECO:0000256" key="2">
    <source>
        <dbReference type="SAM" id="MobiDB-lite"/>
    </source>
</evidence>
<dbReference type="InterPro" id="IPR007883">
    <property type="entry name" value="DUF713"/>
</dbReference>
<accession>E3M081</accession>
<keyword evidence="4" id="KW-1185">Reference proteome</keyword>
<dbReference type="PANTHER" id="PTHR21566:SF2">
    <property type="entry name" value="CILIA- AND FLAGELLA-ASSOCIATED PROTEIN 251-LIKE-RELATED"/>
    <property type="match status" value="1"/>
</dbReference>
<dbReference type="PANTHER" id="PTHR21566">
    <property type="entry name" value="CILIA- AND FLAGELLA-ASSOCIATED PROTEIN 251-LIKE-RELATED-RELATED"/>
    <property type="match status" value="1"/>
</dbReference>
<dbReference type="HOGENOM" id="CLU_349585_0_0_1"/>
<dbReference type="Pfam" id="PF05218">
    <property type="entry name" value="DUF713"/>
    <property type="match status" value="1"/>
</dbReference>
<proteinExistence type="predicted"/>
<feature type="region of interest" description="Disordered" evidence="2">
    <location>
        <begin position="345"/>
        <end position="373"/>
    </location>
</feature>